<accession>A0A9X3ETT4</accession>
<dbReference type="SUPFAM" id="SSF56317">
    <property type="entry name" value="Carbon-nitrogen hydrolase"/>
    <property type="match status" value="1"/>
</dbReference>
<dbReference type="InterPro" id="IPR050345">
    <property type="entry name" value="Aliph_Amidase/BUP"/>
</dbReference>
<evidence type="ECO:0000313" key="4">
    <source>
        <dbReference type="Proteomes" id="UP001150924"/>
    </source>
</evidence>
<evidence type="ECO:0000259" key="2">
    <source>
        <dbReference type="PROSITE" id="PS50263"/>
    </source>
</evidence>
<evidence type="ECO:0000313" key="3">
    <source>
        <dbReference type="EMBL" id="MCY1009324.1"/>
    </source>
</evidence>
<name>A0A9X3ETT4_9BACT</name>
<organism evidence="3 4">
    <name type="scientific">Nannocystis pusilla</name>
    <dbReference type="NCBI Taxonomy" id="889268"/>
    <lineage>
        <taxon>Bacteria</taxon>
        <taxon>Pseudomonadati</taxon>
        <taxon>Myxococcota</taxon>
        <taxon>Polyangia</taxon>
        <taxon>Nannocystales</taxon>
        <taxon>Nannocystaceae</taxon>
        <taxon>Nannocystis</taxon>
    </lineage>
</organism>
<dbReference type="InterPro" id="IPR036526">
    <property type="entry name" value="C-N_Hydrolase_sf"/>
</dbReference>
<dbReference type="Pfam" id="PF00795">
    <property type="entry name" value="CN_hydrolase"/>
    <property type="match status" value="1"/>
</dbReference>
<gene>
    <name evidence="3" type="ORF">OV079_27920</name>
</gene>
<feature type="domain" description="CN hydrolase" evidence="2">
    <location>
        <begin position="60"/>
        <end position="300"/>
    </location>
</feature>
<dbReference type="PANTHER" id="PTHR43674:SF2">
    <property type="entry name" value="BETA-UREIDOPROPIONASE"/>
    <property type="match status" value="1"/>
</dbReference>
<dbReference type="EMBL" id="JAPNKE010000002">
    <property type="protein sequence ID" value="MCY1009324.1"/>
    <property type="molecule type" value="Genomic_DNA"/>
</dbReference>
<keyword evidence="1 3" id="KW-0378">Hydrolase</keyword>
<reference evidence="3" key="1">
    <citation type="submission" date="2022-11" db="EMBL/GenBank/DDBJ databases">
        <title>Minimal conservation of predation-associated metabolite biosynthetic gene clusters underscores biosynthetic potential of Myxococcota including descriptions for ten novel species: Archangium lansinium sp. nov., Myxococcus landrumus sp. nov., Nannocystis bai.</title>
        <authorList>
            <person name="Ahearne A."/>
            <person name="Stevens C."/>
            <person name="Phillips K."/>
        </authorList>
    </citation>
    <scope>NUCLEOTIDE SEQUENCE</scope>
    <source>
        <strain evidence="3">Na p29</strain>
    </source>
</reference>
<dbReference type="AlphaFoldDB" id="A0A9X3ETT4"/>
<keyword evidence="4" id="KW-1185">Reference proteome</keyword>
<sequence length="300" mass="31950">MRCMRRARLILASTVTIAVSAVVALRMMAAPPPAGLQTIGLAEWLRGAERPDSTQWTRRMAVAVVSSPSQPDKRANLDTIAATAERISREHPSVRLIVFGEASLGLYHDPSDPHGAQMRVAEPIPGPATDALGALARQLGVYLAVGLIERRGDSLANALVLLAPNGGIEAVHRKMLLHDLDVRNGVTVAAPNAQVIEVEGFRVGLAICADANARWLIDSYHSEGVDLLVYAVTSAVPWVSLWRGTWPMARHYGAWILAANRAGTEGEDVYPGTAFIAAPTGALWAVHEKGPGYAVAVVGK</sequence>
<dbReference type="PROSITE" id="PS50263">
    <property type="entry name" value="CN_HYDROLASE"/>
    <property type="match status" value="1"/>
</dbReference>
<dbReference type="Proteomes" id="UP001150924">
    <property type="component" value="Unassembled WGS sequence"/>
</dbReference>
<dbReference type="Gene3D" id="3.60.110.10">
    <property type="entry name" value="Carbon-nitrogen hydrolase"/>
    <property type="match status" value="1"/>
</dbReference>
<dbReference type="InterPro" id="IPR003010">
    <property type="entry name" value="C-N_Hydrolase"/>
</dbReference>
<comment type="caution">
    <text evidence="3">The sequence shown here is derived from an EMBL/GenBank/DDBJ whole genome shotgun (WGS) entry which is preliminary data.</text>
</comment>
<dbReference type="RefSeq" id="WP_267771986.1">
    <property type="nucleotide sequence ID" value="NZ_JAPNKE010000002.1"/>
</dbReference>
<evidence type="ECO:0000256" key="1">
    <source>
        <dbReference type="ARBA" id="ARBA00022801"/>
    </source>
</evidence>
<dbReference type="CDD" id="cd07197">
    <property type="entry name" value="nitrilase"/>
    <property type="match status" value="1"/>
</dbReference>
<dbReference type="GO" id="GO:0016811">
    <property type="term" value="F:hydrolase activity, acting on carbon-nitrogen (but not peptide) bonds, in linear amides"/>
    <property type="evidence" value="ECO:0007669"/>
    <property type="project" value="UniProtKB-ARBA"/>
</dbReference>
<dbReference type="PANTHER" id="PTHR43674">
    <property type="entry name" value="NITRILASE C965.09-RELATED"/>
    <property type="match status" value="1"/>
</dbReference>
<proteinExistence type="predicted"/>
<protein>
    <submittedName>
        <fullName evidence="3">Carbon-nitrogen hydrolase family protein</fullName>
    </submittedName>
</protein>